<evidence type="ECO:0000313" key="5">
    <source>
        <dbReference type="Proteomes" id="UP001221328"/>
    </source>
</evidence>
<dbReference type="Proteomes" id="UP001221328">
    <property type="component" value="Unassembled WGS sequence"/>
</dbReference>
<evidence type="ECO:0000313" key="4">
    <source>
        <dbReference type="EMBL" id="MDC2961502.1"/>
    </source>
</evidence>
<feature type="domain" description="Peptidoglycan binding-like" evidence="3">
    <location>
        <begin position="213"/>
        <end position="264"/>
    </location>
</feature>
<dbReference type="Gene3D" id="1.10.101.10">
    <property type="entry name" value="PGBD-like superfamily/PGBD"/>
    <property type="match status" value="1"/>
</dbReference>
<keyword evidence="5" id="KW-1185">Reference proteome</keyword>
<keyword evidence="2" id="KW-0472">Membrane</keyword>
<reference evidence="4 5" key="1">
    <citation type="journal article" date="2015" name="Int. J. Syst. Evol. Microbiol.">
        <title>Streptomyces gilvifuscus sp. nov., an actinomycete that produces antibacterial compounds isolated from soil.</title>
        <authorList>
            <person name="Nguyen T.M."/>
            <person name="Kim J."/>
        </authorList>
    </citation>
    <scope>NUCLEOTIDE SEQUENCE [LARGE SCALE GENOMIC DNA]</scope>
    <source>
        <strain evidence="4 5">T113</strain>
    </source>
</reference>
<dbReference type="Pfam" id="PF01471">
    <property type="entry name" value="PG_binding_1"/>
    <property type="match status" value="1"/>
</dbReference>
<dbReference type="SUPFAM" id="SSF53955">
    <property type="entry name" value="Lysozyme-like"/>
    <property type="match status" value="1"/>
</dbReference>
<dbReference type="InterPro" id="IPR002477">
    <property type="entry name" value="Peptidoglycan-bd-like"/>
</dbReference>
<proteinExistence type="predicted"/>
<accession>A0ABT5GAR8</accession>
<dbReference type="RefSeq" id="WP_272179312.1">
    <property type="nucleotide sequence ID" value="NZ_JAQOSK010000041.1"/>
</dbReference>
<feature type="transmembrane region" description="Helical" evidence="2">
    <location>
        <begin position="159"/>
        <end position="179"/>
    </location>
</feature>
<feature type="region of interest" description="Disordered" evidence="1">
    <location>
        <begin position="103"/>
        <end position="149"/>
    </location>
</feature>
<keyword evidence="2" id="KW-1133">Transmembrane helix</keyword>
<dbReference type="InterPro" id="IPR036366">
    <property type="entry name" value="PGBDSf"/>
</dbReference>
<evidence type="ECO:0000256" key="1">
    <source>
        <dbReference type="SAM" id="MobiDB-lite"/>
    </source>
</evidence>
<dbReference type="EMBL" id="JAQOSK010000041">
    <property type="protein sequence ID" value="MDC2961502.1"/>
    <property type="molecule type" value="Genomic_DNA"/>
</dbReference>
<dbReference type="InterPro" id="IPR036365">
    <property type="entry name" value="PGBD-like_sf"/>
</dbReference>
<protein>
    <submittedName>
        <fullName evidence="4">Helix-turn-helix domain-containing protein</fullName>
    </submittedName>
</protein>
<gene>
    <name evidence="4" type="ORF">PO587_44510</name>
</gene>
<dbReference type="InterPro" id="IPR023346">
    <property type="entry name" value="Lysozyme-like_dom_sf"/>
</dbReference>
<name>A0ABT5GAR8_9ACTN</name>
<keyword evidence="2" id="KW-0812">Transmembrane</keyword>
<organism evidence="4 5">
    <name type="scientific">Streptomyces gilvifuscus</name>
    <dbReference type="NCBI Taxonomy" id="1550617"/>
    <lineage>
        <taxon>Bacteria</taxon>
        <taxon>Bacillati</taxon>
        <taxon>Actinomycetota</taxon>
        <taxon>Actinomycetes</taxon>
        <taxon>Kitasatosporales</taxon>
        <taxon>Streptomycetaceae</taxon>
        <taxon>Streptomyces</taxon>
    </lineage>
</organism>
<sequence>MAASPHIEKFAAHLRMLKDRSGRGYDRLGKEAGVSGSSLHRYCSGLGVPADYRVVHAFAKVCGASAEELRELHRLWALADSERDAPAVAPVVPVVSAVSAVSAEESREPVSGARDAPALPAEGAQTTAVPAEEDVTPSQVTVGRDGAPRRYRLPDKLSSRWAVMAAVLAVMLVAGFVWLPSGRTAGDSPAAGDKVLDSSACGTVSMGEHDECVREVQRLLVRAKGRLAVDGDFGPETLRRVTAFQVLAGVTARGVVDEDTKKALYAQKVSMATWPTARVAKRIREVFVEDPDTAVAVARCASFLDPLYVLPNTNGSRNWGVFQISDARLRDLDGTPLRAFDPDWNIRAAHRLWAVRHDFHDWPSCQAALKNTPKS</sequence>
<comment type="caution">
    <text evidence="4">The sequence shown here is derived from an EMBL/GenBank/DDBJ whole genome shotgun (WGS) entry which is preliminary data.</text>
</comment>
<dbReference type="Pfam" id="PF13560">
    <property type="entry name" value="HTH_31"/>
    <property type="match status" value="1"/>
</dbReference>
<dbReference type="SUPFAM" id="SSF47090">
    <property type="entry name" value="PGBD-like"/>
    <property type="match status" value="1"/>
</dbReference>
<evidence type="ECO:0000256" key="2">
    <source>
        <dbReference type="SAM" id="Phobius"/>
    </source>
</evidence>
<evidence type="ECO:0000259" key="3">
    <source>
        <dbReference type="Pfam" id="PF01471"/>
    </source>
</evidence>